<feature type="transmembrane region" description="Helical" evidence="1">
    <location>
        <begin position="124"/>
        <end position="144"/>
    </location>
</feature>
<feature type="transmembrane region" description="Helical" evidence="1">
    <location>
        <begin position="150"/>
        <end position="167"/>
    </location>
</feature>
<dbReference type="PATRIC" id="fig|55758.3.peg.588"/>
<evidence type="ECO:0000256" key="1">
    <source>
        <dbReference type="SAM" id="Phobius"/>
    </source>
</evidence>
<accession>A0A166E566</accession>
<dbReference type="EMBL" id="LWMT01000074">
    <property type="protein sequence ID" value="KZX16292.1"/>
    <property type="molecule type" value="Genomic_DNA"/>
</dbReference>
<evidence type="ECO:0000313" key="3">
    <source>
        <dbReference type="Proteomes" id="UP000077066"/>
    </source>
</evidence>
<comment type="caution">
    <text evidence="2">The sequence shown here is derived from an EMBL/GenBank/DDBJ whole genome shotgun (WGS) entry which is preliminary data.</text>
</comment>
<dbReference type="AlphaFoldDB" id="A0A166E566"/>
<feature type="transmembrane region" description="Helical" evidence="1">
    <location>
        <begin position="92"/>
        <end position="112"/>
    </location>
</feature>
<feature type="transmembrane region" description="Helical" evidence="1">
    <location>
        <begin position="188"/>
        <end position="213"/>
    </location>
</feature>
<dbReference type="RefSeq" id="WP_066971234.1">
    <property type="nucleotide sequence ID" value="NZ_LWMT01000074.1"/>
</dbReference>
<keyword evidence="1" id="KW-0812">Transmembrane</keyword>
<organism evidence="2 3">
    <name type="scientific">Methanobrevibacter filiformis</name>
    <dbReference type="NCBI Taxonomy" id="55758"/>
    <lineage>
        <taxon>Archaea</taxon>
        <taxon>Methanobacteriati</taxon>
        <taxon>Methanobacteriota</taxon>
        <taxon>Methanomada group</taxon>
        <taxon>Methanobacteria</taxon>
        <taxon>Methanobacteriales</taxon>
        <taxon>Methanobacteriaceae</taxon>
        <taxon>Methanobrevibacter</taxon>
    </lineage>
</organism>
<sequence>MLLTSNEKKLFFPLFIAFMFTQVMAYFLADYNWWWYNLSLLIVLIQVFIFVLNPSLICGYYARDSTMEKILLTCISIIFIFSLFYFGHNINIFYIFVSASYLGFFLTATSNFPENHNTPTFKESVLDIIVCCVLFYYLVYFNDLHGSSEALLHSVQIILISIFWFYVSRFSDSEFENSRIFTEYKWGFGILSIIGFILVICIGFFIFTGWGVAYY</sequence>
<proteinExistence type="predicted"/>
<protein>
    <submittedName>
        <fullName evidence="2">Uncharacterized protein</fullName>
    </submittedName>
</protein>
<gene>
    <name evidence="2" type="ORF">MBFIL_05280</name>
</gene>
<keyword evidence="1" id="KW-1133">Transmembrane helix</keyword>
<dbReference type="Proteomes" id="UP000077066">
    <property type="component" value="Unassembled WGS sequence"/>
</dbReference>
<keyword evidence="3" id="KW-1185">Reference proteome</keyword>
<keyword evidence="1" id="KW-0472">Membrane</keyword>
<evidence type="ECO:0000313" key="2">
    <source>
        <dbReference type="EMBL" id="KZX16292.1"/>
    </source>
</evidence>
<name>A0A166E566_9EURY</name>
<reference evidence="2 3" key="1">
    <citation type="submission" date="2016-04" db="EMBL/GenBank/DDBJ databases">
        <title>Genome sequence of Methanobrevibacter filiformis DSM 11501.</title>
        <authorList>
            <person name="Poehlein A."/>
            <person name="Seedorf H."/>
            <person name="Daniel R."/>
        </authorList>
    </citation>
    <scope>NUCLEOTIDE SEQUENCE [LARGE SCALE GENOMIC DNA]</scope>
    <source>
        <strain evidence="2 3">DSM 11501</strain>
    </source>
</reference>
<feature type="transmembrane region" description="Helical" evidence="1">
    <location>
        <begin position="35"/>
        <end position="58"/>
    </location>
</feature>
<feature type="transmembrane region" description="Helical" evidence="1">
    <location>
        <begin position="70"/>
        <end position="86"/>
    </location>
</feature>